<dbReference type="GO" id="GO:0008270">
    <property type="term" value="F:zinc ion binding"/>
    <property type="evidence" value="ECO:0007669"/>
    <property type="project" value="UniProtKB-KW"/>
</dbReference>
<dbReference type="PROSITE" id="PS00028">
    <property type="entry name" value="ZINC_FINGER_C2H2_1"/>
    <property type="match status" value="1"/>
</dbReference>
<protein>
    <recommendedName>
        <fullName evidence="3">C2H2-type domain-containing protein</fullName>
    </recommendedName>
</protein>
<dbReference type="Proteomes" id="UP000799770">
    <property type="component" value="Unassembled WGS sequence"/>
</dbReference>
<evidence type="ECO:0000313" key="4">
    <source>
        <dbReference type="EMBL" id="KAF2114501.1"/>
    </source>
</evidence>
<dbReference type="OrthoDB" id="3798762at2759"/>
<dbReference type="PROSITE" id="PS50157">
    <property type="entry name" value="ZINC_FINGER_C2H2_2"/>
    <property type="match status" value="1"/>
</dbReference>
<feature type="compositionally biased region" description="Polar residues" evidence="2">
    <location>
        <begin position="108"/>
        <end position="135"/>
    </location>
</feature>
<dbReference type="SMART" id="SM00355">
    <property type="entry name" value="ZnF_C2H2"/>
    <property type="match status" value="3"/>
</dbReference>
<dbReference type="AlphaFoldDB" id="A0A6A5Z7Z6"/>
<keyword evidence="1" id="KW-0479">Metal-binding</keyword>
<gene>
    <name evidence="4" type="ORF">BDV96DRAFT_576927</name>
</gene>
<evidence type="ECO:0000256" key="1">
    <source>
        <dbReference type="PROSITE-ProRule" id="PRU00042"/>
    </source>
</evidence>
<keyword evidence="1" id="KW-0862">Zinc</keyword>
<sequence length="247" mass="27122">MIISPFEVENELNPVIFAHLRSPTPRTSNDSSPSSRQRKSITSLPNAHSPSFPGLPTIGNPSTFPNNDLPNQLGNSPPPRLSLTDSPTLLLPEAPPELSQRSPILPYSDNTSSNPRSPPDSSVSPANNGTLSNIPSADSLRSSATAASRSIALLSCRYCQATFEKEYTLSSKHVNRKHSRRFKCTVAGCQSEPFGLRADFERHKHAIHQAREVDELIHCTVPSCAKTFGRRDNMLKHRRKVHNEGNA</sequence>
<keyword evidence="1" id="KW-0863">Zinc-finger</keyword>
<feature type="compositionally biased region" description="Polar residues" evidence="2">
    <location>
        <begin position="24"/>
        <end position="49"/>
    </location>
</feature>
<feature type="compositionally biased region" description="Polar residues" evidence="2">
    <location>
        <begin position="59"/>
        <end position="75"/>
    </location>
</feature>
<feature type="region of interest" description="Disordered" evidence="2">
    <location>
        <begin position="19"/>
        <end position="139"/>
    </location>
</feature>
<name>A0A6A5Z7Z6_9PLEO</name>
<accession>A0A6A5Z7Z6</accession>
<evidence type="ECO:0000259" key="3">
    <source>
        <dbReference type="PROSITE" id="PS50157"/>
    </source>
</evidence>
<evidence type="ECO:0000313" key="5">
    <source>
        <dbReference type="Proteomes" id="UP000799770"/>
    </source>
</evidence>
<keyword evidence="5" id="KW-1185">Reference proteome</keyword>
<evidence type="ECO:0000256" key="2">
    <source>
        <dbReference type="SAM" id="MobiDB-lite"/>
    </source>
</evidence>
<dbReference type="InterPro" id="IPR013087">
    <property type="entry name" value="Znf_C2H2_type"/>
</dbReference>
<proteinExistence type="predicted"/>
<organism evidence="4 5">
    <name type="scientific">Lophiotrema nucula</name>
    <dbReference type="NCBI Taxonomy" id="690887"/>
    <lineage>
        <taxon>Eukaryota</taxon>
        <taxon>Fungi</taxon>
        <taxon>Dikarya</taxon>
        <taxon>Ascomycota</taxon>
        <taxon>Pezizomycotina</taxon>
        <taxon>Dothideomycetes</taxon>
        <taxon>Pleosporomycetidae</taxon>
        <taxon>Pleosporales</taxon>
        <taxon>Lophiotremataceae</taxon>
        <taxon>Lophiotrema</taxon>
    </lineage>
</organism>
<reference evidence="4" key="1">
    <citation type="journal article" date="2020" name="Stud. Mycol.">
        <title>101 Dothideomycetes genomes: a test case for predicting lifestyles and emergence of pathogens.</title>
        <authorList>
            <person name="Haridas S."/>
            <person name="Albert R."/>
            <person name="Binder M."/>
            <person name="Bloem J."/>
            <person name="Labutti K."/>
            <person name="Salamov A."/>
            <person name="Andreopoulos B."/>
            <person name="Baker S."/>
            <person name="Barry K."/>
            <person name="Bills G."/>
            <person name="Bluhm B."/>
            <person name="Cannon C."/>
            <person name="Castanera R."/>
            <person name="Culley D."/>
            <person name="Daum C."/>
            <person name="Ezra D."/>
            <person name="Gonzalez J."/>
            <person name="Henrissat B."/>
            <person name="Kuo A."/>
            <person name="Liang C."/>
            <person name="Lipzen A."/>
            <person name="Lutzoni F."/>
            <person name="Magnuson J."/>
            <person name="Mondo S."/>
            <person name="Nolan M."/>
            <person name="Ohm R."/>
            <person name="Pangilinan J."/>
            <person name="Park H.-J."/>
            <person name="Ramirez L."/>
            <person name="Alfaro M."/>
            <person name="Sun H."/>
            <person name="Tritt A."/>
            <person name="Yoshinaga Y."/>
            <person name="Zwiers L.-H."/>
            <person name="Turgeon B."/>
            <person name="Goodwin S."/>
            <person name="Spatafora J."/>
            <person name="Crous P."/>
            <person name="Grigoriev I."/>
        </authorList>
    </citation>
    <scope>NUCLEOTIDE SEQUENCE</scope>
    <source>
        <strain evidence="4">CBS 627.86</strain>
    </source>
</reference>
<feature type="compositionally biased region" description="Low complexity" evidence="2">
    <location>
        <begin position="81"/>
        <end position="98"/>
    </location>
</feature>
<dbReference type="Gene3D" id="3.30.160.60">
    <property type="entry name" value="Classic Zinc Finger"/>
    <property type="match status" value="1"/>
</dbReference>
<feature type="domain" description="C2H2-type" evidence="3">
    <location>
        <begin position="217"/>
        <end position="247"/>
    </location>
</feature>
<dbReference type="EMBL" id="ML977325">
    <property type="protein sequence ID" value="KAF2114501.1"/>
    <property type="molecule type" value="Genomic_DNA"/>
</dbReference>